<keyword evidence="2" id="KW-0067">ATP-binding</keyword>
<dbReference type="GO" id="GO:0004674">
    <property type="term" value="F:protein serine/threonine kinase activity"/>
    <property type="evidence" value="ECO:0007669"/>
    <property type="project" value="TreeGrafter"/>
</dbReference>
<keyword evidence="3" id="KW-0472">Membrane</keyword>
<keyword evidence="3" id="KW-0812">Transmembrane</keyword>
<keyword evidence="6" id="KW-1185">Reference proteome</keyword>
<dbReference type="InterPro" id="IPR000719">
    <property type="entry name" value="Prot_kinase_dom"/>
</dbReference>
<dbReference type="GO" id="GO:0005737">
    <property type="term" value="C:cytoplasm"/>
    <property type="evidence" value="ECO:0007669"/>
    <property type="project" value="TreeGrafter"/>
</dbReference>
<dbReference type="PANTHER" id="PTHR24346:SF53">
    <property type="entry name" value="GEMINIVIRUS REP INTERACTING KINASE 1 ISOFORM 1"/>
    <property type="match status" value="1"/>
</dbReference>
<dbReference type="SMART" id="SM00220">
    <property type="entry name" value="S_TKc"/>
    <property type="match status" value="1"/>
</dbReference>
<dbReference type="PANTHER" id="PTHR24346">
    <property type="entry name" value="MAP/MICROTUBULE AFFINITY-REGULATING KINASE"/>
    <property type="match status" value="1"/>
</dbReference>
<accession>A0AAV5MAN5</accession>
<dbReference type="GO" id="GO:0035556">
    <property type="term" value="P:intracellular signal transduction"/>
    <property type="evidence" value="ECO:0007669"/>
    <property type="project" value="TreeGrafter"/>
</dbReference>
<proteinExistence type="predicted"/>
<dbReference type="PROSITE" id="PS50011">
    <property type="entry name" value="PROTEIN_KINASE_DOM"/>
    <property type="match status" value="1"/>
</dbReference>
<evidence type="ECO:0000256" key="2">
    <source>
        <dbReference type="ARBA" id="ARBA00022840"/>
    </source>
</evidence>
<feature type="transmembrane region" description="Helical" evidence="3">
    <location>
        <begin position="39"/>
        <end position="64"/>
    </location>
</feature>
<dbReference type="GO" id="GO:0005524">
    <property type="term" value="F:ATP binding"/>
    <property type="evidence" value="ECO:0007669"/>
    <property type="project" value="UniProtKB-KW"/>
</dbReference>
<evidence type="ECO:0000256" key="1">
    <source>
        <dbReference type="ARBA" id="ARBA00022741"/>
    </source>
</evidence>
<gene>
    <name evidence="5" type="ORF">SLEP1_g52959</name>
</gene>
<dbReference type="InterPro" id="IPR008271">
    <property type="entry name" value="Ser/Thr_kinase_AS"/>
</dbReference>
<evidence type="ECO:0000313" key="5">
    <source>
        <dbReference type="EMBL" id="GKV45933.1"/>
    </source>
</evidence>
<dbReference type="InterPro" id="IPR011009">
    <property type="entry name" value="Kinase-like_dom_sf"/>
</dbReference>
<dbReference type="EMBL" id="BPVZ01000200">
    <property type="protein sequence ID" value="GKV45933.1"/>
    <property type="molecule type" value="Genomic_DNA"/>
</dbReference>
<dbReference type="AlphaFoldDB" id="A0AAV5MAN5"/>
<evidence type="ECO:0000259" key="4">
    <source>
        <dbReference type="PROSITE" id="PS50011"/>
    </source>
</evidence>
<protein>
    <recommendedName>
        <fullName evidence="4">Protein kinase domain-containing protein</fullName>
    </recommendedName>
</protein>
<feature type="domain" description="Protein kinase" evidence="4">
    <location>
        <begin position="85"/>
        <end position="358"/>
    </location>
</feature>
<comment type="caution">
    <text evidence="5">The sequence shown here is derived from an EMBL/GenBank/DDBJ whole genome shotgun (WGS) entry which is preliminary data.</text>
</comment>
<dbReference type="SUPFAM" id="SSF56112">
    <property type="entry name" value="Protein kinase-like (PK-like)"/>
    <property type="match status" value="1"/>
</dbReference>
<organism evidence="5 6">
    <name type="scientific">Rubroshorea leprosula</name>
    <dbReference type="NCBI Taxonomy" id="152421"/>
    <lineage>
        <taxon>Eukaryota</taxon>
        <taxon>Viridiplantae</taxon>
        <taxon>Streptophyta</taxon>
        <taxon>Embryophyta</taxon>
        <taxon>Tracheophyta</taxon>
        <taxon>Spermatophyta</taxon>
        <taxon>Magnoliopsida</taxon>
        <taxon>eudicotyledons</taxon>
        <taxon>Gunneridae</taxon>
        <taxon>Pentapetalae</taxon>
        <taxon>rosids</taxon>
        <taxon>malvids</taxon>
        <taxon>Malvales</taxon>
        <taxon>Dipterocarpaceae</taxon>
        <taxon>Rubroshorea</taxon>
    </lineage>
</organism>
<sequence>MFSNGYNEGTGMEGNSSDGGDCYGGAGRKNGELSRIPNLGFVFAIQIVVFWTNIESVLIILSYLTSRVEAFPRRIVVAMSNVLCYKYGEDMNCCNSLPVLHNPEKSLLLITSKTNFQDKAEVFLNEKSSCRSSFTGSDRELPVPCMLRKKTPVKETTSVKYTEHLNGKKMINEYVKEHEINRGSYGKVVLYRNVSDGNPYALKKICKSRLRKVRVTQSETAMTNVLRENIVHGDIKPENLLLTGSGRVKIGDFSACHAFEDDNDELWRYRGTPALIAPECCLNKVYNGKAADIWAAGVTLHYMVVGYYPFLSDSLPETYNKIVNSPLILPEELDPELKDLLQGLLCKGASLSLKKPKF</sequence>
<dbReference type="Gene3D" id="1.10.510.10">
    <property type="entry name" value="Transferase(Phosphotransferase) domain 1"/>
    <property type="match status" value="1"/>
</dbReference>
<dbReference type="Proteomes" id="UP001054252">
    <property type="component" value="Unassembled WGS sequence"/>
</dbReference>
<keyword evidence="1" id="KW-0547">Nucleotide-binding</keyword>
<name>A0AAV5MAN5_9ROSI</name>
<evidence type="ECO:0000256" key="3">
    <source>
        <dbReference type="SAM" id="Phobius"/>
    </source>
</evidence>
<dbReference type="Pfam" id="PF00069">
    <property type="entry name" value="Pkinase"/>
    <property type="match status" value="1"/>
</dbReference>
<keyword evidence="3" id="KW-1133">Transmembrane helix</keyword>
<evidence type="ECO:0000313" key="6">
    <source>
        <dbReference type="Proteomes" id="UP001054252"/>
    </source>
</evidence>
<dbReference type="PROSITE" id="PS00108">
    <property type="entry name" value="PROTEIN_KINASE_ST"/>
    <property type="match status" value="1"/>
</dbReference>
<reference evidence="5 6" key="1">
    <citation type="journal article" date="2021" name="Commun. Biol.">
        <title>The genome of Shorea leprosula (Dipterocarpaceae) highlights the ecological relevance of drought in aseasonal tropical rainforests.</title>
        <authorList>
            <person name="Ng K.K.S."/>
            <person name="Kobayashi M.J."/>
            <person name="Fawcett J.A."/>
            <person name="Hatakeyama M."/>
            <person name="Paape T."/>
            <person name="Ng C.H."/>
            <person name="Ang C.C."/>
            <person name="Tnah L.H."/>
            <person name="Lee C.T."/>
            <person name="Nishiyama T."/>
            <person name="Sese J."/>
            <person name="O'Brien M.J."/>
            <person name="Copetti D."/>
            <person name="Mohd Noor M.I."/>
            <person name="Ong R.C."/>
            <person name="Putra M."/>
            <person name="Sireger I.Z."/>
            <person name="Indrioko S."/>
            <person name="Kosugi Y."/>
            <person name="Izuno A."/>
            <person name="Isagi Y."/>
            <person name="Lee S.L."/>
            <person name="Shimizu K.K."/>
        </authorList>
    </citation>
    <scope>NUCLEOTIDE SEQUENCE [LARGE SCALE GENOMIC DNA]</scope>
    <source>
        <strain evidence="5">214</strain>
    </source>
</reference>